<comment type="catalytic activity">
    <reaction evidence="1">
        <text>a 1,2-diacyl-sn-glycero-3-phosphocholine + H2O = a 1,2-diacyl-sn-glycero-3-phosphate + choline + H(+)</text>
        <dbReference type="Rhea" id="RHEA:14445"/>
        <dbReference type="ChEBI" id="CHEBI:15354"/>
        <dbReference type="ChEBI" id="CHEBI:15377"/>
        <dbReference type="ChEBI" id="CHEBI:15378"/>
        <dbReference type="ChEBI" id="CHEBI:57643"/>
        <dbReference type="ChEBI" id="CHEBI:58608"/>
        <dbReference type="EC" id="3.1.4.4"/>
    </reaction>
</comment>
<dbReference type="PANTHER" id="PTHR18896">
    <property type="entry name" value="PHOSPHOLIPASE D"/>
    <property type="match status" value="1"/>
</dbReference>
<feature type="domain" description="PLD phosphodiesterase" evidence="8">
    <location>
        <begin position="295"/>
        <end position="322"/>
    </location>
</feature>
<dbReference type="FunFam" id="2.30.29.30:FF:000351">
    <property type="entry name" value="Phospholipase"/>
    <property type="match status" value="1"/>
</dbReference>
<evidence type="ECO:0000256" key="6">
    <source>
        <dbReference type="ARBA" id="ARBA00023098"/>
    </source>
</evidence>
<protein>
    <recommendedName>
        <fullName evidence="2">phospholipase D</fullName>
        <ecNumber evidence="2">3.1.4.4</ecNumber>
    </recommendedName>
</protein>
<gene>
    <name evidence="9" type="ORF">NQ314_009809</name>
</gene>
<dbReference type="EC" id="3.1.4.4" evidence="2"/>
<dbReference type="SMART" id="SM00155">
    <property type="entry name" value="PLDc"/>
    <property type="match status" value="1"/>
</dbReference>
<dbReference type="CDD" id="cd01254">
    <property type="entry name" value="PH_PLD"/>
    <property type="match status" value="1"/>
</dbReference>
<reference evidence="9" key="1">
    <citation type="journal article" date="2023" name="Insect Mol. Biol.">
        <title>Genome sequencing provides insights into the evolution of gene families encoding plant cell wall-degrading enzymes in longhorned beetles.</title>
        <authorList>
            <person name="Shin N.R."/>
            <person name="Okamura Y."/>
            <person name="Kirsch R."/>
            <person name="Pauchet Y."/>
        </authorList>
    </citation>
    <scope>NUCLEOTIDE SEQUENCE</scope>
    <source>
        <strain evidence="9">RBIC_L_NR</strain>
    </source>
</reference>
<feature type="compositionally biased region" description="Acidic residues" evidence="7">
    <location>
        <begin position="424"/>
        <end position="436"/>
    </location>
</feature>
<dbReference type="AlphaFoldDB" id="A0AAV8XVW5"/>
<evidence type="ECO:0000259" key="8">
    <source>
        <dbReference type="PROSITE" id="PS50035"/>
    </source>
</evidence>
<sequence>FPRKPEVLVSYDRLGNRMKQIESYLNNLLSITIYREHPATGKEGLVRKKTGSTHPGQSGCNFCGLYHCFFCIRCQHLCNDFICSRWVKRWFFIKDSFFGYINPEDGRVKCVIMFDQGFEVASGMYALGLQTGFQIQTLSRQITLKCWTRRKSREWIDALKEIAATSAREFTQPNPHHSFAPVRNNITASWFVDGASYMSAVADAIENAKEEVFITDWWLSPEIYLKRPAIVADYWQLNKLLERKAKNGVKIYVLLYKEVEMALGLNSYYSKQKLLEASENVKVLRHPDHARAGVFLWAHHEKMVVIDQAYAFVGGIDLCYGRWDDDEHRLTDLGSLTPTIDVSTLKKKSSSVPGGDVIYQIPIPYYKRTPIPIVEEPEAPIEDVCPIPQLEPGDNLLIPCVHPAKNTIKSKGKELINLVYNPNENEEDTPTDETDTIDGNHISQQDLQTPEQIIESLDGSAKFWIGKDYVNFIVKDFTNLDSPFDDFIDRVTTPRMPWHDIGVCVQGPAARDASRHFIQRWNATKLEKAKNNKLYPYLMPKSYDIYETLPINFPNLTHKVTCQ</sequence>
<evidence type="ECO:0000256" key="2">
    <source>
        <dbReference type="ARBA" id="ARBA00012027"/>
    </source>
</evidence>
<keyword evidence="5" id="KW-0442">Lipid degradation</keyword>
<dbReference type="SUPFAM" id="SSF56024">
    <property type="entry name" value="Phospholipase D/nuclease"/>
    <property type="match status" value="1"/>
</dbReference>
<comment type="caution">
    <text evidence="9">The sequence shown here is derived from an EMBL/GenBank/DDBJ whole genome shotgun (WGS) entry which is preliminary data.</text>
</comment>
<dbReference type="InterPro" id="IPR001736">
    <property type="entry name" value="PLipase_D/transphosphatidylase"/>
</dbReference>
<name>A0AAV8XVW5_9CUCU</name>
<keyword evidence="10" id="KW-1185">Reference proteome</keyword>
<evidence type="ECO:0000313" key="9">
    <source>
        <dbReference type="EMBL" id="KAJ8943186.1"/>
    </source>
</evidence>
<dbReference type="InterPro" id="IPR015679">
    <property type="entry name" value="PLipase_D_fam"/>
</dbReference>
<dbReference type="CDD" id="cd09138">
    <property type="entry name" value="PLDc_vPLD1_2_yPLD_like_1"/>
    <property type="match status" value="1"/>
</dbReference>
<feature type="non-terminal residue" evidence="9">
    <location>
        <position position="1"/>
    </location>
</feature>
<evidence type="ECO:0000256" key="4">
    <source>
        <dbReference type="ARBA" id="ARBA00022801"/>
    </source>
</evidence>
<accession>A0AAV8XVW5</accession>
<keyword evidence="3" id="KW-0677">Repeat</keyword>
<dbReference type="InterPro" id="IPR011993">
    <property type="entry name" value="PH-like_dom_sf"/>
</dbReference>
<dbReference type="GO" id="GO:0004630">
    <property type="term" value="F:phospholipase D activity"/>
    <property type="evidence" value="ECO:0007669"/>
    <property type="project" value="UniProtKB-EC"/>
</dbReference>
<feature type="region of interest" description="Disordered" evidence="7">
    <location>
        <begin position="423"/>
        <end position="447"/>
    </location>
</feature>
<proteinExistence type="predicted"/>
<evidence type="ECO:0000256" key="3">
    <source>
        <dbReference type="ARBA" id="ARBA00022737"/>
    </source>
</evidence>
<dbReference type="GO" id="GO:0060627">
    <property type="term" value="P:regulation of vesicle-mediated transport"/>
    <property type="evidence" value="ECO:0007669"/>
    <property type="project" value="TreeGrafter"/>
</dbReference>
<dbReference type="Gene3D" id="2.30.29.30">
    <property type="entry name" value="Pleckstrin-homology domain (PH domain)/Phosphotyrosine-binding domain (PTB)"/>
    <property type="match status" value="1"/>
</dbReference>
<dbReference type="PROSITE" id="PS50035">
    <property type="entry name" value="PLD"/>
    <property type="match status" value="1"/>
</dbReference>
<dbReference type="PANTHER" id="PTHR18896:SF76">
    <property type="entry name" value="PHOSPHOLIPASE"/>
    <property type="match status" value="1"/>
</dbReference>
<dbReference type="FunFam" id="3.30.870.10:FF:000048">
    <property type="entry name" value="Phospholipase"/>
    <property type="match status" value="1"/>
</dbReference>
<evidence type="ECO:0000313" key="10">
    <source>
        <dbReference type="Proteomes" id="UP001162156"/>
    </source>
</evidence>
<keyword evidence="4" id="KW-0378">Hydrolase</keyword>
<organism evidence="9 10">
    <name type="scientific">Rhamnusium bicolor</name>
    <dbReference type="NCBI Taxonomy" id="1586634"/>
    <lineage>
        <taxon>Eukaryota</taxon>
        <taxon>Metazoa</taxon>
        <taxon>Ecdysozoa</taxon>
        <taxon>Arthropoda</taxon>
        <taxon>Hexapoda</taxon>
        <taxon>Insecta</taxon>
        <taxon>Pterygota</taxon>
        <taxon>Neoptera</taxon>
        <taxon>Endopterygota</taxon>
        <taxon>Coleoptera</taxon>
        <taxon>Polyphaga</taxon>
        <taxon>Cucujiformia</taxon>
        <taxon>Chrysomeloidea</taxon>
        <taxon>Cerambycidae</taxon>
        <taxon>Lepturinae</taxon>
        <taxon>Rhagiini</taxon>
        <taxon>Rhamnusium</taxon>
    </lineage>
</organism>
<dbReference type="SUPFAM" id="SSF50729">
    <property type="entry name" value="PH domain-like"/>
    <property type="match status" value="1"/>
</dbReference>
<evidence type="ECO:0000256" key="7">
    <source>
        <dbReference type="SAM" id="MobiDB-lite"/>
    </source>
</evidence>
<keyword evidence="6" id="KW-0443">Lipid metabolism</keyword>
<dbReference type="Pfam" id="PF00614">
    <property type="entry name" value="PLDc"/>
    <property type="match status" value="1"/>
</dbReference>
<dbReference type="Gene3D" id="3.30.870.10">
    <property type="entry name" value="Endonuclease Chain A"/>
    <property type="match status" value="2"/>
</dbReference>
<feature type="non-terminal residue" evidence="9">
    <location>
        <position position="563"/>
    </location>
</feature>
<dbReference type="GO" id="GO:0009395">
    <property type="term" value="P:phospholipid catabolic process"/>
    <property type="evidence" value="ECO:0007669"/>
    <property type="project" value="TreeGrafter"/>
</dbReference>
<dbReference type="FunFam" id="3.30.870.10:FF:000036">
    <property type="entry name" value="Phospholipase"/>
    <property type="match status" value="1"/>
</dbReference>
<dbReference type="Proteomes" id="UP001162156">
    <property type="component" value="Unassembled WGS sequence"/>
</dbReference>
<evidence type="ECO:0000256" key="1">
    <source>
        <dbReference type="ARBA" id="ARBA00000798"/>
    </source>
</evidence>
<evidence type="ECO:0000256" key="5">
    <source>
        <dbReference type="ARBA" id="ARBA00022963"/>
    </source>
</evidence>
<dbReference type="EMBL" id="JANEYF010002701">
    <property type="protein sequence ID" value="KAJ8943186.1"/>
    <property type="molecule type" value="Genomic_DNA"/>
</dbReference>